<keyword evidence="3 10" id="KW-0328">Glycosyltransferase</keyword>
<dbReference type="Proteomes" id="UP000821837">
    <property type="component" value="Chromosome 10"/>
</dbReference>
<dbReference type="GO" id="GO:0006493">
    <property type="term" value="P:protein O-linked glycosylation"/>
    <property type="evidence" value="ECO:0007669"/>
    <property type="project" value="TreeGrafter"/>
</dbReference>
<protein>
    <recommendedName>
        <fullName evidence="10">Hexosyltransferase</fullName>
        <ecNumber evidence="10">2.4.1.-</ecNumber>
    </recommendedName>
</protein>
<dbReference type="AlphaFoldDB" id="A0A9D4QEV4"/>
<keyword evidence="8 10" id="KW-0333">Golgi apparatus</keyword>
<proteinExistence type="inferred from homology"/>
<sequence length="317" mass="35547">MASSLTGRPTRLCALIGSRLGSGELDMTHLFTVQQRLDSAGLSATPGVPWQAIRRSQMFANTFFFAKATSVLGMVFLVTMRLSLNCQQVPSTTTTSRSCWMVGSSHRQFLRDTLGDPMVSEQLNSAMVFLVGQSKHLIVRRVIQEEARSVGDVVVFPFVNTYRNLTYKFVYGLKWVNDNCRESVRFVVKIYDEALVNVFLLADYLKNVTGPTAETSVHCLTWKRTPVESFLCIDDVYSTGILAKMAGVGHVQLRQYYDLFPNDTAPTVRSTAMFTHLGTASIAEQCYRLWDEIMQVHNTSSRARLTLGRVVRSSILN</sequence>
<name>A0A9D4QEV4_RHISA</name>
<evidence type="ECO:0000256" key="6">
    <source>
        <dbReference type="ARBA" id="ARBA00022968"/>
    </source>
</evidence>
<dbReference type="EC" id="2.4.1.-" evidence="10"/>
<evidence type="ECO:0000256" key="4">
    <source>
        <dbReference type="ARBA" id="ARBA00022679"/>
    </source>
</evidence>
<evidence type="ECO:0000256" key="9">
    <source>
        <dbReference type="ARBA" id="ARBA00023136"/>
    </source>
</evidence>
<keyword evidence="4" id="KW-0808">Transferase</keyword>
<accession>A0A9D4QEV4</accession>
<dbReference type="VEuPathDB" id="VectorBase:RSAN_052513"/>
<evidence type="ECO:0000256" key="5">
    <source>
        <dbReference type="ARBA" id="ARBA00022692"/>
    </source>
</evidence>
<evidence type="ECO:0000256" key="8">
    <source>
        <dbReference type="ARBA" id="ARBA00023034"/>
    </source>
</evidence>
<gene>
    <name evidence="11" type="ORF">HPB52_012353</name>
</gene>
<comment type="similarity">
    <text evidence="2 10">Belongs to the glycosyltransferase 31 family.</text>
</comment>
<organism evidence="11 12">
    <name type="scientific">Rhipicephalus sanguineus</name>
    <name type="common">Brown dog tick</name>
    <name type="synonym">Ixodes sanguineus</name>
    <dbReference type="NCBI Taxonomy" id="34632"/>
    <lineage>
        <taxon>Eukaryota</taxon>
        <taxon>Metazoa</taxon>
        <taxon>Ecdysozoa</taxon>
        <taxon>Arthropoda</taxon>
        <taxon>Chelicerata</taxon>
        <taxon>Arachnida</taxon>
        <taxon>Acari</taxon>
        <taxon>Parasitiformes</taxon>
        <taxon>Ixodida</taxon>
        <taxon>Ixodoidea</taxon>
        <taxon>Ixodidae</taxon>
        <taxon>Rhipicephalinae</taxon>
        <taxon>Rhipicephalus</taxon>
        <taxon>Rhipicephalus</taxon>
    </lineage>
</organism>
<keyword evidence="9" id="KW-0472">Membrane</keyword>
<evidence type="ECO:0000313" key="11">
    <source>
        <dbReference type="EMBL" id="KAH7976353.1"/>
    </source>
</evidence>
<keyword evidence="7" id="KW-1133">Transmembrane helix</keyword>
<keyword evidence="6" id="KW-0735">Signal-anchor</keyword>
<dbReference type="InterPro" id="IPR002659">
    <property type="entry name" value="Glyco_trans_31"/>
</dbReference>
<evidence type="ECO:0000256" key="1">
    <source>
        <dbReference type="ARBA" id="ARBA00004323"/>
    </source>
</evidence>
<dbReference type="PANTHER" id="PTHR11214:SF376">
    <property type="entry name" value="HEXOSYLTRANSFERASE"/>
    <property type="match status" value="1"/>
</dbReference>
<dbReference type="PANTHER" id="PTHR11214">
    <property type="entry name" value="BETA-1,3-N-ACETYLGLUCOSAMINYLTRANSFERASE"/>
    <property type="match status" value="1"/>
</dbReference>
<reference evidence="11" key="1">
    <citation type="journal article" date="2020" name="Cell">
        <title>Large-Scale Comparative Analyses of Tick Genomes Elucidate Their Genetic Diversity and Vector Capacities.</title>
        <authorList>
            <consortium name="Tick Genome and Microbiome Consortium (TIGMIC)"/>
            <person name="Jia N."/>
            <person name="Wang J."/>
            <person name="Shi W."/>
            <person name="Du L."/>
            <person name="Sun Y."/>
            <person name="Zhan W."/>
            <person name="Jiang J.F."/>
            <person name="Wang Q."/>
            <person name="Zhang B."/>
            <person name="Ji P."/>
            <person name="Bell-Sakyi L."/>
            <person name="Cui X.M."/>
            <person name="Yuan T.T."/>
            <person name="Jiang B.G."/>
            <person name="Yang W.F."/>
            <person name="Lam T.T."/>
            <person name="Chang Q.C."/>
            <person name="Ding S.J."/>
            <person name="Wang X.J."/>
            <person name="Zhu J.G."/>
            <person name="Ruan X.D."/>
            <person name="Zhao L."/>
            <person name="Wei J.T."/>
            <person name="Ye R.Z."/>
            <person name="Que T.C."/>
            <person name="Du C.H."/>
            <person name="Zhou Y.H."/>
            <person name="Cheng J.X."/>
            <person name="Dai P.F."/>
            <person name="Guo W.B."/>
            <person name="Han X.H."/>
            <person name="Huang E.J."/>
            <person name="Li L.F."/>
            <person name="Wei W."/>
            <person name="Gao Y.C."/>
            <person name="Liu J.Z."/>
            <person name="Shao H.Z."/>
            <person name="Wang X."/>
            <person name="Wang C.C."/>
            <person name="Yang T.C."/>
            <person name="Huo Q.B."/>
            <person name="Li W."/>
            <person name="Chen H.Y."/>
            <person name="Chen S.E."/>
            <person name="Zhou L.G."/>
            <person name="Ni X.B."/>
            <person name="Tian J.H."/>
            <person name="Sheng Y."/>
            <person name="Liu T."/>
            <person name="Pan Y.S."/>
            <person name="Xia L.Y."/>
            <person name="Li J."/>
            <person name="Zhao F."/>
            <person name="Cao W.C."/>
        </authorList>
    </citation>
    <scope>NUCLEOTIDE SEQUENCE</scope>
    <source>
        <strain evidence="11">Rsan-2018</strain>
    </source>
</reference>
<evidence type="ECO:0000256" key="7">
    <source>
        <dbReference type="ARBA" id="ARBA00022989"/>
    </source>
</evidence>
<dbReference type="Pfam" id="PF01762">
    <property type="entry name" value="Galactosyl_T"/>
    <property type="match status" value="1"/>
</dbReference>
<evidence type="ECO:0000256" key="10">
    <source>
        <dbReference type="RuleBase" id="RU363063"/>
    </source>
</evidence>
<comment type="caution">
    <text evidence="11">The sequence shown here is derived from an EMBL/GenBank/DDBJ whole genome shotgun (WGS) entry which is preliminary data.</text>
</comment>
<evidence type="ECO:0000256" key="3">
    <source>
        <dbReference type="ARBA" id="ARBA00022676"/>
    </source>
</evidence>
<dbReference type="GO" id="GO:0016758">
    <property type="term" value="F:hexosyltransferase activity"/>
    <property type="evidence" value="ECO:0007669"/>
    <property type="project" value="InterPro"/>
</dbReference>
<dbReference type="EMBL" id="JABSTV010001246">
    <property type="protein sequence ID" value="KAH7976353.1"/>
    <property type="molecule type" value="Genomic_DNA"/>
</dbReference>
<evidence type="ECO:0000313" key="12">
    <source>
        <dbReference type="Proteomes" id="UP000821837"/>
    </source>
</evidence>
<keyword evidence="5" id="KW-0812">Transmembrane</keyword>
<reference evidence="11" key="2">
    <citation type="submission" date="2021-09" db="EMBL/GenBank/DDBJ databases">
        <authorList>
            <person name="Jia N."/>
            <person name="Wang J."/>
            <person name="Shi W."/>
            <person name="Du L."/>
            <person name="Sun Y."/>
            <person name="Zhan W."/>
            <person name="Jiang J."/>
            <person name="Wang Q."/>
            <person name="Zhang B."/>
            <person name="Ji P."/>
            <person name="Sakyi L.B."/>
            <person name="Cui X."/>
            <person name="Yuan T."/>
            <person name="Jiang B."/>
            <person name="Yang W."/>
            <person name="Lam T.T.-Y."/>
            <person name="Chang Q."/>
            <person name="Ding S."/>
            <person name="Wang X."/>
            <person name="Zhu J."/>
            <person name="Ruan X."/>
            <person name="Zhao L."/>
            <person name="Wei J."/>
            <person name="Que T."/>
            <person name="Du C."/>
            <person name="Cheng J."/>
            <person name="Dai P."/>
            <person name="Han X."/>
            <person name="Huang E."/>
            <person name="Gao Y."/>
            <person name="Liu J."/>
            <person name="Shao H."/>
            <person name="Ye R."/>
            <person name="Li L."/>
            <person name="Wei W."/>
            <person name="Wang X."/>
            <person name="Wang C."/>
            <person name="Huo Q."/>
            <person name="Li W."/>
            <person name="Guo W."/>
            <person name="Chen H."/>
            <person name="Chen S."/>
            <person name="Zhou L."/>
            <person name="Zhou L."/>
            <person name="Ni X."/>
            <person name="Tian J."/>
            <person name="Zhou Y."/>
            <person name="Sheng Y."/>
            <person name="Liu T."/>
            <person name="Pan Y."/>
            <person name="Xia L."/>
            <person name="Li J."/>
            <person name="Zhao F."/>
            <person name="Cao W."/>
        </authorList>
    </citation>
    <scope>NUCLEOTIDE SEQUENCE</scope>
    <source>
        <strain evidence="11">Rsan-2018</strain>
        <tissue evidence="11">Larvae</tissue>
    </source>
</reference>
<dbReference type="GO" id="GO:0000139">
    <property type="term" value="C:Golgi membrane"/>
    <property type="evidence" value="ECO:0007669"/>
    <property type="project" value="UniProtKB-SubCell"/>
</dbReference>
<comment type="subcellular location">
    <subcellularLocation>
        <location evidence="1 10">Golgi apparatus membrane</location>
        <topology evidence="1 10">Single-pass type II membrane protein</topology>
    </subcellularLocation>
</comment>
<evidence type="ECO:0000256" key="2">
    <source>
        <dbReference type="ARBA" id="ARBA00008661"/>
    </source>
</evidence>
<keyword evidence="12" id="KW-1185">Reference proteome</keyword>